<comment type="catalytic activity">
    <reaction evidence="5">
        <text>(6S)-5-formyl-5,6,7,8-tetrahydrofolate + ATP = (6R)-5,10-methenyltetrahydrofolate + ADP + phosphate</text>
        <dbReference type="Rhea" id="RHEA:10488"/>
        <dbReference type="ChEBI" id="CHEBI:30616"/>
        <dbReference type="ChEBI" id="CHEBI:43474"/>
        <dbReference type="ChEBI" id="CHEBI:57455"/>
        <dbReference type="ChEBI" id="CHEBI:57457"/>
        <dbReference type="ChEBI" id="CHEBI:456216"/>
        <dbReference type="EC" id="6.3.3.2"/>
    </reaction>
</comment>
<dbReference type="GO" id="GO:0046872">
    <property type="term" value="F:metal ion binding"/>
    <property type="evidence" value="ECO:0007669"/>
    <property type="project" value="UniProtKB-KW"/>
</dbReference>
<keyword evidence="7" id="KW-1185">Reference proteome</keyword>
<dbReference type="GO" id="GO:0035999">
    <property type="term" value="P:tetrahydrofolate interconversion"/>
    <property type="evidence" value="ECO:0007669"/>
    <property type="project" value="TreeGrafter"/>
</dbReference>
<dbReference type="EC" id="6.3.3.2" evidence="5"/>
<evidence type="ECO:0000256" key="3">
    <source>
        <dbReference type="ARBA" id="ARBA00022840"/>
    </source>
</evidence>
<dbReference type="InterPro" id="IPR024185">
    <property type="entry name" value="FTHF_cligase-like_sf"/>
</dbReference>
<evidence type="ECO:0000256" key="1">
    <source>
        <dbReference type="ARBA" id="ARBA00010638"/>
    </source>
</evidence>
<gene>
    <name evidence="6" type="ORF">HII30_08130</name>
</gene>
<proteinExistence type="inferred from homology"/>
<evidence type="ECO:0000313" key="7">
    <source>
        <dbReference type="Proteomes" id="UP000565468"/>
    </source>
</evidence>
<dbReference type="PIRSF" id="PIRSF006806">
    <property type="entry name" value="FTHF_cligase"/>
    <property type="match status" value="1"/>
</dbReference>
<protein>
    <recommendedName>
        <fullName evidence="5">5-formyltetrahydrofolate cyclo-ligase</fullName>
        <ecNumber evidence="5">6.3.3.2</ecNumber>
    </recommendedName>
</protein>
<keyword evidence="2 4" id="KW-0547">Nucleotide-binding</keyword>
<dbReference type="PANTHER" id="PTHR23407">
    <property type="entry name" value="ATPASE INHIBITOR/5-FORMYLTETRAHYDROFOLATE CYCLO-LIGASE"/>
    <property type="match status" value="1"/>
</dbReference>
<organism evidence="6 7">
    <name type="scientific">Paenibacillus lemnae</name>
    <dbReference type="NCBI Taxonomy" id="1330551"/>
    <lineage>
        <taxon>Bacteria</taxon>
        <taxon>Bacillati</taxon>
        <taxon>Bacillota</taxon>
        <taxon>Bacilli</taxon>
        <taxon>Bacillales</taxon>
        <taxon>Paenibacillaceae</taxon>
        <taxon>Paenibacillus</taxon>
    </lineage>
</organism>
<dbReference type="Proteomes" id="UP000565468">
    <property type="component" value="Unassembled WGS sequence"/>
</dbReference>
<feature type="binding site" evidence="4">
    <location>
        <begin position="140"/>
        <end position="148"/>
    </location>
    <ligand>
        <name>ATP</name>
        <dbReference type="ChEBI" id="CHEBI:30616"/>
    </ligand>
</feature>
<dbReference type="InterPro" id="IPR037171">
    <property type="entry name" value="NagB/RpiA_transferase-like"/>
</dbReference>
<feature type="binding site" evidence="4">
    <location>
        <position position="57"/>
    </location>
    <ligand>
        <name>substrate</name>
    </ligand>
</feature>
<accession>A0A848M6C4</accession>
<reference evidence="6 7" key="1">
    <citation type="submission" date="2020-04" db="EMBL/GenBank/DDBJ databases">
        <title>Paenibacillus algicola sp. nov., a novel marine bacterium producing alginate lyase.</title>
        <authorList>
            <person name="Huang H."/>
        </authorList>
    </citation>
    <scope>NUCLEOTIDE SEQUENCE [LARGE SCALE GENOMIC DNA]</scope>
    <source>
        <strain evidence="6 7">L7-75</strain>
    </source>
</reference>
<dbReference type="AlphaFoldDB" id="A0A848M6C4"/>
<dbReference type="RefSeq" id="WP_169504511.1">
    <property type="nucleotide sequence ID" value="NZ_JABBPN010000005.1"/>
</dbReference>
<dbReference type="SUPFAM" id="SSF100950">
    <property type="entry name" value="NagB/RpiA/CoA transferase-like"/>
    <property type="match status" value="1"/>
</dbReference>
<comment type="caution">
    <text evidence="6">The sequence shown here is derived from an EMBL/GenBank/DDBJ whole genome shotgun (WGS) entry which is preliminary data.</text>
</comment>
<dbReference type="NCBIfam" id="TIGR02727">
    <property type="entry name" value="MTHFS_bact"/>
    <property type="match status" value="1"/>
</dbReference>
<dbReference type="Pfam" id="PF01812">
    <property type="entry name" value="5-FTHF_cyc-lig"/>
    <property type="match status" value="1"/>
</dbReference>
<name>A0A848M6C4_PAELE</name>
<keyword evidence="6" id="KW-0436">Ligase</keyword>
<keyword evidence="5" id="KW-0460">Magnesium</keyword>
<dbReference type="GO" id="GO:0005524">
    <property type="term" value="F:ATP binding"/>
    <property type="evidence" value="ECO:0007669"/>
    <property type="project" value="UniProtKB-KW"/>
</dbReference>
<keyword evidence="5" id="KW-0479">Metal-binding</keyword>
<comment type="cofactor">
    <cofactor evidence="5">
        <name>Mg(2+)</name>
        <dbReference type="ChEBI" id="CHEBI:18420"/>
    </cofactor>
</comment>
<keyword evidence="3 4" id="KW-0067">ATP-binding</keyword>
<evidence type="ECO:0000256" key="4">
    <source>
        <dbReference type="PIRSR" id="PIRSR006806-1"/>
    </source>
</evidence>
<dbReference type="InterPro" id="IPR002698">
    <property type="entry name" value="FTHF_cligase"/>
</dbReference>
<feature type="binding site" evidence="4">
    <location>
        <begin position="11"/>
        <end position="15"/>
    </location>
    <ligand>
        <name>ATP</name>
        <dbReference type="ChEBI" id="CHEBI:30616"/>
    </ligand>
</feature>
<feature type="binding site" evidence="4">
    <location>
        <position position="62"/>
    </location>
    <ligand>
        <name>substrate</name>
    </ligand>
</feature>
<sequence length="212" mass="24069">MDHNPLTPALKRELRSRAGVLRDALGSELRQRLSMEACLHSTRWMQEKGISSMMVYLPFRSELDTWPMIHWAWDHGVTVAVPRSLKGTRDMELYCLSREDELIVGAYGIREPDPQTADAFQEIPEVIWVPGLAFDVQGGRLGYGGGYYDTLCSRLRALTMEGGKRPLWMGIGCSPQLMENVPMDDHDLRLDGLVTDMGLIKFDEPEGEEQWN</sequence>
<comment type="similarity">
    <text evidence="1 5">Belongs to the 5-formyltetrahydrofolate cyclo-ligase family.</text>
</comment>
<dbReference type="Gene3D" id="3.40.50.10420">
    <property type="entry name" value="NagB/RpiA/CoA transferase-like"/>
    <property type="match status" value="1"/>
</dbReference>
<dbReference type="EMBL" id="JABBPN010000005">
    <property type="protein sequence ID" value="NMO95740.1"/>
    <property type="molecule type" value="Genomic_DNA"/>
</dbReference>
<dbReference type="GO" id="GO:0030272">
    <property type="term" value="F:5-formyltetrahydrofolate cyclo-ligase activity"/>
    <property type="evidence" value="ECO:0007669"/>
    <property type="project" value="UniProtKB-EC"/>
</dbReference>
<dbReference type="PANTHER" id="PTHR23407:SF1">
    <property type="entry name" value="5-FORMYLTETRAHYDROFOLATE CYCLO-LIGASE"/>
    <property type="match status" value="1"/>
</dbReference>
<evidence type="ECO:0000313" key="6">
    <source>
        <dbReference type="EMBL" id="NMO95740.1"/>
    </source>
</evidence>
<dbReference type="GO" id="GO:0009396">
    <property type="term" value="P:folic acid-containing compound biosynthetic process"/>
    <property type="evidence" value="ECO:0007669"/>
    <property type="project" value="TreeGrafter"/>
</dbReference>
<evidence type="ECO:0000256" key="2">
    <source>
        <dbReference type="ARBA" id="ARBA00022741"/>
    </source>
</evidence>
<evidence type="ECO:0000256" key="5">
    <source>
        <dbReference type="RuleBase" id="RU361279"/>
    </source>
</evidence>